<organism evidence="2 3">
    <name type="scientific">Aquimarina algiphila</name>
    <dbReference type="NCBI Taxonomy" id="2047982"/>
    <lineage>
        <taxon>Bacteria</taxon>
        <taxon>Pseudomonadati</taxon>
        <taxon>Bacteroidota</taxon>
        <taxon>Flavobacteriia</taxon>
        <taxon>Flavobacteriales</taxon>
        <taxon>Flavobacteriaceae</taxon>
        <taxon>Aquimarina</taxon>
    </lineage>
</organism>
<dbReference type="PROSITE" id="PS51257">
    <property type="entry name" value="PROKAR_LIPOPROTEIN"/>
    <property type="match status" value="1"/>
</dbReference>
<dbReference type="Gene3D" id="2.60.40.2340">
    <property type="match status" value="1"/>
</dbReference>
<evidence type="ECO:0000313" key="3">
    <source>
        <dbReference type="Proteomes" id="UP000318833"/>
    </source>
</evidence>
<dbReference type="Pfam" id="PF03382">
    <property type="entry name" value="DUF285"/>
    <property type="match status" value="1"/>
</dbReference>
<dbReference type="CDD" id="cd00146">
    <property type="entry name" value="PKD"/>
    <property type="match status" value="1"/>
</dbReference>
<gene>
    <name evidence="2" type="ORF">FOF46_06295</name>
</gene>
<feature type="domain" description="PKD" evidence="1">
    <location>
        <begin position="146"/>
        <end position="178"/>
    </location>
</feature>
<dbReference type="Proteomes" id="UP000318833">
    <property type="component" value="Unassembled WGS sequence"/>
</dbReference>
<dbReference type="EMBL" id="VLNR01000009">
    <property type="protein sequence ID" value="TSE10131.1"/>
    <property type="molecule type" value="Genomic_DNA"/>
</dbReference>
<dbReference type="InterPro" id="IPR032186">
    <property type="entry name" value="DUF5018"/>
</dbReference>
<dbReference type="InterPro" id="IPR005046">
    <property type="entry name" value="DUF285"/>
</dbReference>
<keyword evidence="3" id="KW-1185">Reference proteome</keyword>
<sequence>MKTPNFFLVALLLVVITSCSKDDEPVVKSKLKELTSFVIKDIEATVDEQLKTVAITLPVGTTVTALKATAEISEKASISPDPTAALDYSKPVVFEVKAEDGTTQEYTVTVTLEAATTVAPFVTTWKTTSPDKKILISTNRDYIYNYTIDWGDGVVQDGQTSDAVHTYKNAGEYTVKISGDFPTINFRGNVGFNDNIISIDSWGDIKWQSMERAFINCSDLIYKATDVPGLSRVESLKSMFYGVSYFNGDIGDWDVSNVTDMGGMFYRAISFNQDIGGWNVSNVTNMGQMFEGVRYFNGDIGNWNVSNVTNMMSMFKGVSAFGKDIGVWNVSNVKNMANMFRGASNFNRDIGGWDVSNVTDMGGMFYLAISFNQDIGGWNVSNVVNMKNMFFNAKSFNQDIGDWNVSNVTNMWGMFYRAGTFNQDIGDWDVSSVIDMENMFRRASAFNQDIGDWNVSNVKNMRDMFENAKVMYINYEALLIGWEKNGVSKDVEFNGGFSKYRSQAAVQARGRLINNNNWLITDGGKE</sequence>
<dbReference type="PROSITE" id="PS50093">
    <property type="entry name" value="PKD"/>
    <property type="match status" value="1"/>
</dbReference>
<proteinExistence type="predicted"/>
<dbReference type="Pfam" id="PF16410">
    <property type="entry name" value="DUF5018"/>
    <property type="match status" value="1"/>
</dbReference>
<dbReference type="InterPro" id="IPR035986">
    <property type="entry name" value="PKD_dom_sf"/>
</dbReference>
<dbReference type="NCBIfam" id="TIGR02167">
    <property type="entry name" value="Liste_lipo_26"/>
    <property type="match status" value="6"/>
</dbReference>
<dbReference type="InterPro" id="IPR000601">
    <property type="entry name" value="PKD_dom"/>
</dbReference>
<dbReference type="RefSeq" id="WP_143915861.1">
    <property type="nucleotide sequence ID" value="NZ_CANMWY010000006.1"/>
</dbReference>
<dbReference type="OrthoDB" id="9813840at2"/>
<evidence type="ECO:0000259" key="1">
    <source>
        <dbReference type="PROSITE" id="PS50093"/>
    </source>
</evidence>
<evidence type="ECO:0000313" key="2">
    <source>
        <dbReference type="EMBL" id="TSE10131.1"/>
    </source>
</evidence>
<dbReference type="Gene3D" id="2.60.40.10">
    <property type="entry name" value="Immunoglobulins"/>
    <property type="match status" value="1"/>
</dbReference>
<dbReference type="InterPro" id="IPR013783">
    <property type="entry name" value="Ig-like_fold"/>
</dbReference>
<protein>
    <submittedName>
        <fullName evidence="2">BspA family leucine-rich repeat surface protein</fullName>
    </submittedName>
</protein>
<dbReference type="InterPro" id="IPR011889">
    <property type="entry name" value="Liste_lipo_26"/>
</dbReference>
<reference evidence="2 3" key="1">
    <citation type="submission" date="2019-07" db="EMBL/GenBank/DDBJ databases">
        <title>The draft genome sequence of Aquimarina algiphila M91.</title>
        <authorList>
            <person name="Meng X."/>
        </authorList>
    </citation>
    <scope>NUCLEOTIDE SEQUENCE [LARGE SCALE GENOMIC DNA]</scope>
    <source>
        <strain evidence="2 3">M91</strain>
    </source>
</reference>
<accession>A0A554VP17</accession>
<dbReference type="AlphaFoldDB" id="A0A554VP17"/>
<comment type="caution">
    <text evidence="2">The sequence shown here is derived from an EMBL/GenBank/DDBJ whole genome shotgun (WGS) entry which is preliminary data.</text>
</comment>
<dbReference type="SUPFAM" id="SSF49299">
    <property type="entry name" value="PKD domain"/>
    <property type="match status" value="1"/>
</dbReference>
<name>A0A554VP17_9FLAO</name>